<evidence type="ECO:0000313" key="6">
    <source>
        <dbReference type="Proteomes" id="UP000008810"/>
    </source>
</evidence>
<feature type="compositionally biased region" description="Polar residues" evidence="1">
    <location>
        <begin position="562"/>
        <end position="572"/>
    </location>
</feature>
<feature type="compositionally biased region" description="Basic and acidic residues" evidence="1">
    <location>
        <begin position="62"/>
        <end position="73"/>
    </location>
</feature>
<dbReference type="AlphaFoldDB" id="I1I582"/>
<dbReference type="KEGG" id="bdi:100829714"/>
<feature type="region of interest" description="Disordered" evidence="1">
    <location>
        <begin position="544"/>
        <end position="577"/>
    </location>
</feature>
<dbReference type="InterPro" id="IPR057059">
    <property type="entry name" value="LTI65/LTI78_PGEED"/>
</dbReference>
<feature type="region of interest" description="Disordered" evidence="1">
    <location>
        <begin position="372"/>
        <end position="402"/>
    </location>
</feature>
<protein>
    <submittedName>
        <fullName evidence="4 5">Uncharacterized protein</fullName>
    </submittedName>
</protein>
<reference evidence="4 5" key="1">
    <citation type="journal article" date="2010" name="Nature">
        <title>Genome sequencing and analysis of the model grass Brachypodium distachyon.</title>
        <authorList>
            <consortium name="International Brachypodium Initiative"/>
        </authorList>
    </citation>
    <scope>NUCLEOTIDE SEQUENCE [LARGE SCALE GENOMIC DNA]</scope>
    <source>
        <strain evidence="4 5">Bd21</strain>
    </source>
</reference>
<organism evidence="5">
    <name type="scientific">Brachypodium distachyon</name>
    <name type="common">Purple false brome</name>
    <name type="synonym">Trachynia distachya</name>
    <dbReference type="NCBI Taxonomy" id="15368"/>
    <lineage>
        <taxon>Eukaryota</taxon>
        <taxon>Viridiplantae</taxon>
        <taxon>Streptophyta</taxon>
        <taxon>Embryophyta</taxon>
        <taxon>Tracheophyta</taxon>
        <taxon>Spermatophyta</taxon>
        <taxon>Magnoliopsida</taxon>
        <taxon>Liliopsida</taxon>
        <taxon>Poales</taxon>
        <taxon>Poaceae</taxon>
        <taxon>BOP clade</taxon>
        <taxon>Pooideae</taxon>
        <taxon>Stipodae</taxon>
        <taxon>Brachypodieae</taxon>
        <taxon>Brachypodium</taxon>
    </lineage>
</organism>
<feature type="domain" description="LTI65/LTI78 N-terminal" evidence="3">
    <location>
        <begin position="37"/>
        <end position="129"/>
    </location>
</feature>
<dbReference type="InterPro" id="IPR056605">
    <property type="entry name" value="LTI65_LTI78_N"/>
</dbReference>
<dbReference type="GO" id="GO:0009737">
    <property type="term" value="P:response to abscisic acid"/>
    <property type="evidence" value="ECO:0007669"/>
    <property type="project" value="InterPro"/>
</dbReference>
<evidence type="ECO:0000313" key="5">
    <source>
        <dbReference type="EnsemblPlants" id="KQJ97368"/>
    </source>
</evidence>
<reference evidence="5" key="3">
    <citation type="submission" date="2018-08" db="UniProtKB">
        <authorList>
            <consortium name="EnsemblPlants"/>
        </authorList>
    </citation>
    <scope>IDENTIFICATION</scope>
    <source>
        <strain evidence="5">cv. Bd21</strain>
    </source>
</reference>
<feature type="region of interest" description="Disordered" evidence="1">
    <location>
        <begin position="1"/>
        <end position="177"/>
    </location>
</feature>
<feature type="region of interest" description="Disordered" evidence="1">
    <location>
        <begin position="453"/>
        <end position="493"/>
    </location>
</feature>
<dbReference type="EnsemblPlants" id="KQJ97368">
    <property type="protein sequence ID" value="KQJ97368"/>
    <property type="gene ID" value="BRADI_3g30320v3"/>
</dbReference>
<evidence type="ECO:0000259" key="2">
    <source>
        <dbReference type="Pfam" id="PF23399"/>
    </source>
</evidence>
<dbReference type="GeneID" id="100829714"/>
<keyword evidence="6" id="KW-1185">Reference proteome</keyword>
<accession>I1I582</accession>
<sequence>MDAPAMFKTKHVPEDAGLRNIAAEEEGGQQQLHRDEKQHKPVLKKVKEKVKKIKNTIAGHGHGHDHEHGHETDTGGNNSSEEDEEDVAQRERELKAGGYQEDVEDKPLAPMESRSPELHGAPMYDSERVPAAMDHTKKGSGGAPGVRLGDLGGDVVEDPAAPRSTTPAPRGGEDIGTTDVVRDFESMTVSDDQPKQVGAGKMDVDIDKDREATAMPVSAGASGEEEWKDAPTETTEYTGSYTDRLKNTATGTTEYGKKLASTVYEKVAGVGTAVASKAQQVTPGFGSGAGNAQEKTDSDVDVSHLPREGTPLGAGTEEMKRAATDATTGGGAPAPGATYTDKIKSAAAGTTEYGKKLAGTVYEKVAGVTQSAGTATPGVGAQHEREHDPTAATATPGAGTEGLKTAATDAAKTGGGGAPAATYTDKIKSAAAGTTEYGKKLAGTVYEKVAGATQSAGTATPDVGAQRERGHDSTTATATPGAGRPGNGQDKGVSGVTAYIAEKLRPGDEERSLSEAITGAVQQRKEGVGSTVARAREVPAQAATRAREAVTSLTGGGGGTRVSETVQPTTEGNVVGEGVSAAEVPTLRGEEIGAVKNDNTHMM</sequence>
<dbReference type="eggNOG" id="ENOG502QU29">
    <property type="taxonomic scope" value="Eukaryota"/>
</dbReference>
<proteinExistence type="predicted"/>
<reference evidence="4" key="2">
    <citation type="submission" date="2017-06" db="EMBL/GenBank/DDBJ databases">
        <title>WGS assembly of Brachypodium distachyon.</title>
        <authorList>
            <consortium name="The International Brachypodium Initiative"/>
            <person name="Lucas S."/>
            <person name="Harmon-Smith M."/>
            <person name="Lail K."/>
            <person name="Tice H."/>
            <person name="Grimwood J."/>
            <person name="Bruce D."/>
            <person name="Barry K."/>
            <person name="Shu S."/>
            <person name="Lindquist E."/>
            <person name="Wang M."/>
            <person name="Pitluck S."/>
            <person name="Vogel J.P."/>
            <person name="Garvin D.F."/>
            <person name="Mockler T.C."/>
            <person name="Schmutz J."/>
            <person name="Rokhsar D."/>
            <person name="Bevan M.W."/>
        </authorList>
    </citation>
    <scope>NUCLEOTIDE SEQUENCE</scope>
    <source>
        <strain evidence="4">Bd21</strain>
    </source>
</reference>
<dbReference type="STRING" id="15368.I1I582"/>
<dbReference type="GO" id="GO:0006950">
    <property type="term" value="P:response to stress"/>
    <property type="evidence" value="ECO:0000318"/>
    <property type="project" value="GO_Central"/>
</dbReference>
<dbReference type="Pfam" id="PF23399">
    <property type="entry name" value="LTI65_PGEED"/>
    <property type="match status" value="1"/>
</dbReference>
<feature type="region of interest" description="Disordered" evidence="1">
    <location>
        <begin position="284"/>
        <end position="317"/>
    </location>
</feature>
<dbReference type="EMBL" id="CM000882">
    <property type="protein sequence ID" value="KQJ97368.1"/>
    <property type="molecule type" value="Genomic_DNA"/>
</dbReference>
<feature type="region of interest" description="Disordered" evidence="1">
    <location>
        <begin position="214"/>
        <end position="241"/>
    </location>
</feature>
<dbReference type="OrthoDB" id="670168at2759"/>
<feature type="compositionally biased region" description="Basic residues" evidence="1">
    <location>
        <begin position="40"/>
        <end position="54"/>
    </location>
</feature>
<evidence type="ECO:0000259" key="3">
    <source>
        <dbReference type="Pfam" id="PF23403"/>
    </source>
</evidence>
<dbReference type="Pfam" id="PF23403">
    <property type="entry name" value="LTI65_LTI78_N"/>
    <property type="match status" value="1"/>
</dbReference>
<dbReference type="PANTHER" id="PTHR33836">
    <property type="entry name" value="LOW-TEMPERATURE-INDUCED 65 KDA PROTEIN-RELATED"/>
    <property type="match status" value="1"/>
</dbReference>
<dbReference type="RefSeq" id="XP_010234888.1">
    <property type="nucleotide sequence ID" value="XM_010236586.3"/>
</dbReference>
<dbReference type="Proteomes" id="UP000008810">
    <property type="component" value="Chromosome 3"/>
</dbReference>
<feature type="compositionally biased region" description="Polar residues" evidence="1">
    <location>
        <begin position="232"/>
        <end position="241"/>
    </location>
</feature>
<feature type="compositionally biased region" description="Low complexity" evidence="1">
    <location>
        <begin position="159"/>
        <end position="170"/>
    </location>
</feature>
<dbReference type="OMA" id="HQTPMKT"/>
<gene>
    <name evidence="5" type="primary">LOC100829714</name>
    <name evidence="4" type="ORF">BRADI_3g30320v3</name>
</gene>
<evidence type="ECO:0000256" key="1">
    <source>
        <dbReference type="SAM" id="MobiDB-lite"/>
    </source>
</evidence>
<dbReference type="HOGENOM" id="CLU_032007_0_0_1"/>
<evidence type="ECO:0000313" key="4">
    <source>
        <dbReference type="EMBL" id="KQJ97368.1"/>
    </source>
</evidence>
<dbReference type="Gramene" id="KQJ97368">
    <property type="protein sequence ID" value="KQJ97368"/>
    <property type="gene ID" value="BRADI_3g30320v3"/>
</dbReference>
<dbReference type="FunCoup" id="I1I582">
    <property type="interactions" value="107"/>
</dbReference>
<feature type="region of interest" description="Disordered" evidence="1">
    <location>
        <begin position="186"/>
        <end position="205"/>
    </location>
</feature>
<feature type="compositionally biased region" description="Basic and acidic residues" evidence="1">
    <location>
        <begin position="294"/>
        <end position="307"/>
    </location>
</feature>
<feature type="domain" description="LTI65/LTI78 PGEED repeat" evidence="2">
    <location>
        <begin position="490"/>
        <end position="521"/>
    </location>
</feature>
<dbReference type="PANTHER" id="PTHR33836:SF1">
    <property type="entry name" value="LOW-TEMPERATURE-INDUCED 65 KDA PROTEIN-RELATED"/>
    <property type="match status" value="1"/>
</dbReference>
<name>I1I582_BRADI</name>
<dbReference type="InterPro" id="IPR037491">
    <property type="entry name" value="LTI78/LTI65"/>
</dbReference>